<organism evidence="1 2">
    <name type="scientific">Acaromyces ingoldii</name>
    <dbReference type="NCBI Taxonomy" id="215250"/>
    <lineage>
        <taxon>Eukaryota</taxon>
        <taxon>Fungi</taxon>
        <taxon>Dikarya</taxon>
        <taxon>Basidiomycota</taxon>
        <taxon>Ustilaginomycotina</taxon>
        <taxon>Exobasidiomycetes</taxon>
        <taxon>Exobasidiales</taxon>
        <taxon>Cryptobasidiaceae</taxon>
        <taxon>Acaromyces</taxon>
    </lineage>
</organism>
<dbReference type="AlphaFoldDB" id="A0A316Y9R8"/>
<proteinExistence type="predicted"/>
<name>A0A316Y9R8_9BASI</name>
<gene>
    <name evidence="1" type="ORF">FA10DRAFT_224238</name>
</gene>
<reference evidence="1 2" key="1">
    <citation type="journal article" date="2018" name="Mol. Biol. Evol.">
        <title>Broad Genomic Sampling Reveals a Smut Pathogenic Ancestry of the Fungal Clade Ustilaginomycotina.</title>
        <authorList>
            <person name="Kijpornyongpan T."/>
            <person name="Mondo S.J."/>
            <person name="Barry K."/>
            <person name="Sandor L."/>
            <person name="Lee J."/>
            <person name="Lipzen A."/>
            <person name="Pangilinan J."/>
            <person name="LaButti K."/>
            <person name="Hainaut M."/>
            <person name="Henrissat B."/>
            <person name="Grigoriev I.V."/>
            <person name="Spatafora J.W."/>
            <person name="Aime M.C."/>
        </authorList>
    </citation>
    <scope>NUCLEOTIDE SEQUENCE [LARGE SCALE GENOMIC DNA]</scope>
    <source>
        <strain evidence="1 2">MCA 4198</strain>
    </source>
</reference>
<sequence>NASHEMQPHDVVAFKTYNSEFDRLKEDLNERDIPINKLRFLGLLKEARKESPRDIIVRKLFEKSGIWPLNPAKISRMHLAPTD</sequence>
<dbReference type="InParanoid" id="A0A316Y9R8"/>
<dbReference type="GeneID" id="37040517"/>
<keyword evidence="2" id="KW-1185">Reference proteome</keyword>
<dbReference type="OrthoDB" id="3265672at2759"/>
<feature type="non-terminal residue" evidence="1">
    <location>
        <position position="83"/>
    </location>
</feature>
<dbReference type="RefSeq" id="XP_025373838.1">
    <property type="nucleotide sequence ID" value="XM_025518601.1"/>
</dbReference>
<feature type="non-terminal residue" evidence="1">
    <location>
        <position position="1"/>
    </location>
</feature>
<evidence type="ECO:0000313" key="2">
    <source>
        <dbReference type="Proteomes" id="UP000245768"/>
    </source>
</evidence>
<dbReference type="EMBL" id="KZ819643">
    <property type="protein sequence ID" value="PWN86640.1"/>
    <property type="molecule type" value="Genomic_DNA"/>
</dbReference>
<evidence type="ECO:0000313" key="1">
    <source>
        <dbReference type="EMBL" id="PWN86640.1"/>
    </source>
</evidence>
<dbReference type="Proteomes" id="UP000245768">
    <property type="component" value="Unassembled WGS sequence"/>
</dbReference>
<accession>A0A316Y9R8</accession>
<protein>
    <submittedName>
        <fullName evidence="1">Uncharacterized protein</fullName>
    </submittedName>
</protein>